<reference evidence="1 2" key="1">
    <citation type="submission" date="2016-10" db="EMBL/GenBank/DDBJ databases">
        <authorList>
            <person name="de Groot N.N."/>
        </authorList>
    </citation>
    <scope>NUCLEOTIDE SEQUENCE [LARGE SCALE GENOMIC DNA]</scope>
    <source>
        <strain evidence="1 2">DSM 44892</strain>
    </source>
</reference>
<gene>
    <name evidence="1" type="ORF">SAMN05444695_11097</name>
</gene>
<keyword evidence="2" id="KW-1185">Reference proteome</keyword>
<dbReference type="EMBL" id="FNDN01000010">
    <property type="protein sequence ID" value="SDI72182.1"/>
    <property type="molecule type" value="Genomic_DNA"/>
</dbReference>
<organism evidence="1 2">
    <name type="scientific">Rhodococcus triatomae</name>
    <dbReference type="NCBI Taxonomy" id="300028"/>
    <lineage>
        <taxon>Bacteria</taxon>
        <taxon>Bacillati</taxon>
        <taxon>Actinomycetota</taxon>
        <taxon>Actinomycetes</taxon>
        <taxon>Mycobacteriales</taxon>
        <taxon>Nocardiaceae</taxon>
        <taxon>Rhodococcus</taxon>
    </lineage>
</organism>
<dbReference type="SUPFAM" id="SSF53213">
    <property type="entry name" value="LigB-like"/>
    <property type="match status" value="1"/>
</dbReference>
<evidence type="ECO:0000313" key="1">
    <source>
        <dbReference type="EMBL" id="SDI72182.1"/>
    </source>
</evidence>
<dbReference type="AlphaFoldDB" id="A0A1G8MW61"/>
<sequence length="252" mass="26164">MSSASVAFVFTAAAFVPSPPLLVPELSGRTDDEFAPVRAAVLDTGRALAERARRWVVVGVADGGSRPPAPESVGSFLGYGADVRVRLSPVPSADPPDVEVDAEWPLAALVAGWIRGRVGPDVTASVVLLDEECTPEAAAAAGAAVRRELDAVTEPVALLVVADGAITLTERAPGALDLRAPEVQAELDEALRSGRRDLLAALDPSLCRELGIGGRAPWQAMAGAFMDDPTQTTSDYCGAPYGVGYHVGTWLP</sequence>
<dbReference type="RefSeq" id="WP_246442756.1">
    <property type="nucleotide sequence ID" value="NZ_CP048813.1"/>
</dbReference>
<dbReference type="Proteomes" id="UP000183263">
    <property type="component" value="Unassembled WGS sequence"/>
</dbReference>
<proteinExistence type="predicted"/>
<dbReference type="Gene3D" id="3.40.830.10">
    <property type="entry name" value="LigB-like"/>
    <property type="match status" value="1"/>
</dbReference>
<accession>A0A1G8MW61</accession>
<evidence type="ECO:0008006" key="3">
    <source>
        <dbReference type="Google" id="ProtNLM"/>
    </source>
</evidence>
<evidence type="ECO:0000313" key="2">
    <source>
        <dbReference type="Proteomes" id="UP000183263"/>
    </source>
</evidence>
<name>A0A1G8MW61_9NOCA</name>
<protein>
    <recommendedName>
        <fullName evidence="3">Aromatic ring-opening dioxygenase, LigB subunit</fullName>
    </recommendedName>
</protein>